<organism evidence="5 6">
    <name type="scientific">Cinnamomum micranthum f. kanehirae</name>
    <dbReference type="NCBI Taxonomy" id="337451"/>
    <lineage>
        <taxon>Eukaryota</taxon>
        <taxon>Viridiplantae</taxon>
        <taxon>Streptophyta</taxon>
        <taxon>Embryophyta</taxon>
        <taxon>Tracheophyta</taxon>
        <taxon>Spermatophyta</taxon>
        <taxon>Magnoliopsida</taxon>
        <taxon>Magnoliidae</taxon>
        <taxon>Laurales</taxon>
        <taxon>Lauraceae</taxon>
        <taxon>Cinnamomum</taxon>
    </lineage>
</organism>
<name>A0A443Q1I5_9MAGN</name>
<protein>
    <submittedName>
        <fullName evidence="5">4-coumarate--CoA ligase-like protein 9</fullName>
    </submittedName>
</protein>
<dbReference type="AlphaFoldDB" id="A0A443Q1I5"/>
<dbReference type="Gene3D" id="3.40.50.12780">
    <property type="entry name" value="N-terminal domain of ligase-like"/>
    <property type="match status" value="1"/>
</dbReference>
<dbReference type="Pfam" id="PF00501">
    <property type="entry name" value="AMP-binding"/>
    <property type="match status" value="1"/>
</dbReference>
<gene>
    <name evidence="5" type="ORF">CKAN_02629600</name>
</gene>
<comment type="caution">
    <text evidence="5">The sequence shown here is derived from an EMBL/GenBank/DDBJ whole genome shotgun (WGS) entry which is preliminary data.</text>
</comment>
<keyword evidence="2 5" id="KW-0436">Ligase</keyword>
<keyword evidence="6" id="KW-1185">Reference proteome</keyword>
<sequence>MVVSPSNPASSASEVSRQIQLSSPVIAFATSSTSHKLPSSLPTLLLDSPLFLSLFSTSSSSSSSSDVPRRHHHLLGPTSVRQSDPAAILYSSGTTGNVKGVVLTHRNLMSVVAGMYAVREERAEPSVLLLTVPMFHAYGFVYCLKAAAMGETVVVVEGRFEVERMMKAVEEFAVTHVATAPPVVVAMAKGEVADRYAVRSLERTICGGAPLRTETIEWFKARFPNVLLQQGYALTETTGVAFRMVGPEEISHLGSVGRLVPYSEAKIVDPGTGITQSPCMLGELWIRGPLIMKGYLGDESATAATINSDGWLKTGDLCYIDNDGFLFVVDRLKELIKYNGYQVPPAELEQLLLTHPEITEAAVIPYPDEEAGQVPMAFVVRRPNSNLNEAQIMEFVARQVAPYKKIRRVSFINSIPKNPSGKLLRKDLVKLATSSSGSPSSRL</sequence>
<evidence type="ECO:0000259" key="3">
    <source>
        <dbReference type="Pfam" id="PF00501"/>
    </source>
</evidence>
<dbReference type="PROSITE" id="PS00455">
    <property type="entry name" value="AMP_BINDING"/>
    <property type="match status" value="1"/>
</dbReference>
<dbReference type="OrthoDB" id="10253869at2759"/>
<evidence type="ECO:0000256" key="1">
    <source>
        <dbReference type="ARBA" id="ARBA00006432"/>
    </source>
</evidence>
<dbReference type="InterPro" id="IPR000873">
    <property type="entry name" value="AMP-dep_synth/lig_dom"/>
</dbReference>
<dbReference type="EMBL" id="QPKB01000012">
    <property type="protein sequence ID" value="RWR96891.1"/>
    <property type="molecule type" value="Genomic_DNA"/>
</dbReference>
<feature type="domain" description="AMP-dependent synthetase/ligase" evidence="3">
    <location>
        <begin position="1"/>
        <end position="296"/>
    </location>
</feature>
<dbReference type="InterPro" id="IPR042099">
    <property type="entry name" value="ANL_N_sf"/>
</dbReference>
<accession>A0A443Q1I5</accession>
<dbReference type="GO" id="GO:0016405">
    <property type="term" value="F:CoA-ligase activity"/>
    <property type="evidence" value="ECO:0007669"/>
    <property type="project" value="TreeGrafter"/>
</dbReference>
<dbReference type="InterPro" id="IPR020845">
    <property type="entry name" value="AMP-binding_CS"/>
</dbReference>
<dbReference type="FunFam" id="3.30.300.30:FF:000007">
    <property type="entry name" value="4-coumarate--CoA ligase 2"/>
    <property type="match status" value="1"/>
</dbReference>
<reference evidence="5 6" key="1">
    <citation type="journal article" date="2019" name="Nat. Plants">
        <title>Stout camphor tree genome fills gaps in understanding of flowering plant genome evolution.</title>
        <authorList>
            <person name="Chaw S.M."/>
            <person name="Liu Y.C."/>
            <person name="Wu Y.W."/>
            <person name="Wang H.Y."/>
            <person name="Lin C.I."/>
            <person name="Wu C.S."/>
            <person name="Ke H.M."/>
            <person name="Chang L.Y."/>
            <person name="Hsu C.Y."/>
            <person name="Yang H.T."/>
            <person name="Sudianto E."/>
            <person name="Hsu M.H."/>
            <person name="Wu K.P."/>
            <person name="Wang L.N."/>
            <person name="Leebens-Mack J.H."/>
            <person name="Tsai I.J."/>
        </authorList>
    </citation>
    <scope>NUCLEOTIDE SEQUENCE [LARGE SCALE GENOMIC DNA]</scope>
    <source>
        <strain evidence="6">cv. Chaw 1501</strain>
        <tissue evidence="5">Young leaves</tissue>
    </source>
</reference>
<feature type="domain" description="AMP-binding enzyme C-terminal" evidence="4">
    <location>
        <begin position="347"/>
        <end position="422"/>
    </location>
</feature>
<evidence type="ECO:0000259" key="4">
    <source>
        <dbReference type="Pfam" id="PF13193"/>
    </source>
</evidence>
<dbReference type="STRING" id="337451.A0A443Q1I5"/>
<dbReference type="InterPro" id="IPR025110">
    <property type="entry name" value="AMP-bd_C"/>
</dbReference>
<proteinExistence type="inferred from homology"/>
<comment type="similarity">
    <text evidence="1">Belongs to the ATP-dependent AMP-binding enzyme family.</text>
</comment>
<dbReference type="InterPro" id="IPR045851">
    <property type="entry name" value="AMP-bd_C_sf"/>
</dbReference>
<dbReference type="SUPFAM" id="SSF56801">
    <property type="entry name" value="Acetyl-CoA synthetase-like"/>
    <property type="match status" value="1"/>
</dbReference>
<dbReference type="Pfam" id="PF13193">
    <property type="entry name" value="AMP-binding_C"/>
    <property type="match status" value="1"/>
</dbReference>
<dbReference type="PANTHER" id="PTHR24096:SF160">
    <property type="entry name" value="4-COUMARATE--COA LIGASE-LIKE 9"/>
    <property type="match status" value="1"/>
</dbReference>
<evidence type="ECO:0000313" key="6">
    <source>
        <dbReference type="Proteomes" id="UP000283530"/>
    </source>
</evidence>
<dbReference type="Proteomes" id="UP000283530">
    <property type="component" value="Unassembled WGS sequence"/>
</dbReference>
<dbReference type="Gene3D" id="3.30.300.30">
    <property type="match status" value="1"/>
</dbReference>
<dbReference type="PANTHER" id="PTHR24096">
    <property type="entry name" value="LONG-CHAIN-FATTY-ACID--COA LIGASE"/>
    <property type="match status" value="1"/>
</dbReference>
<evidence type="ECO:0000256" key="2">
    <source>
        <dbReference type="ARBA" id="ARBA00022598"/>
    </source>
</evidence>
<evidence type="ECO:0000313" key="5">
    <source>
        <dbReference type="EMBL" id="RWR96891.1"/>
    </source>
</evidence>